<reference evidence="1 2" key="2">
    <citation type="submission" date="2013-04" db="EMBL/GenBank/DDBJ databases">
        <title>Comparative genomics of 12 strains of Erwinia amylovora identifies a pan-genome with a large conserved core and provides insights into host specificity.</title>
        <authorList>
            <person name="Mann R.A."/>
            <person name="Smits T.H.M."/>
            <person name="Buehlmann A."/>
            <person name="Blom J."/>
            <person name="Goesmann A."/>
            <person name="Frey J.E."/>
            <person name="Plummer K.M."/>
            <person name="Beer S.V."/>
            <person name="Luck J."/>
            <person name="Duffy B."/>
            <person name="Rodoni B."/>
        </authorList>
    </citation>
    <scope>NUCLEOTIDE SEQUENCE [LARGE SCALE GENOMIC DNA]</scope>
    <source>
        <strain evidence="2">CFBP 1232</strain>
    </source>
</reference>
<dbReference type="Proteomes" id="UP000013111">
    <property type="component" value="Unassembled WGS sequence"/>
</dbReference>
<dbReference type="GeneID" id="97605824"/>
<evidence type="ECO:0000313" key="2">
    <source>
        <dbReference type="Proteomes" id="UP000013111"/>
    </source>
</evidence>
<organism evidence="1 2">
    <name type="scientific">Erwinia amylovora NBRC 12687 = CFBP 1232</name>
    <dbReference type="NCBI Taxonomy" id="1219359"/>
    <lineage>
        <taxon>Bacteria</taxon>
        <taxon>Pseudomonadati</taxon>
        <taxon>Pseudomonadota</taxon>
        <taxon>Gammaproteobacteria</taxon>
        <taxon>Enterobacterales</taxon>
        <taxon>Erwiniaceae</taxon>
        <taxon>Erwinia</taxon>
    </lineage>
</organism>
<protein>
    <submittedName>
        <fullName evidence="1">Uncharacterized protein</fullName>
    </submittedName>
</protein>
<sequence>MDPLNSIKRANQKSILAETVAGEYDSKWLDEAKKIAPAGHIEGQIPPPIIAVVMMGQGM</sequence>
<dbReference type="EMBL" id="CAPB01000011">
    <property type="protein sequence ID" value="CCO93521.1"/>
    <property type="molecule type" value="Genomic_DNA"/>
</dbReference>
<accession>A0A830ZYC8</accession>
<reference evidence="1 2" key="1">
    <citation type="submission" date="2012-11" db="EMBL/GenBank/DDBJ databases">
        <authorList>
            <person name="Linke B."/>
        </authorList>
    </citation>
    <scope>NUCLEOTIDE SEQUENCE [LARGE SCALE GENOMIC DNA]</scope>
    <source>
        <strain evidence="2">CFBP 1232</strain>
    </source>
</reference>
<dbReference type="AlphaFoldDB" id="A0A830ZYC8"/>
<evidence type="ECO:0000313" key="1">
    <source>
        <dbReference type="EMBL" id="CCO93521.1"/>
    </source>
</evidence>
<name>A0A830ZYC8_ERWAM</name>
<proteinExistence type="predicted"/>
<comment type="caution">
    <text evidence="1">The sequence shown here is derived from an EMBL/GenBank/DDBJ whole genome shotgun (WGS) entry which is preliminary data.</text>
</comment>
<gene>
    <name evidence="1" type="ORF">BN437_1586</name>
</gene>
<dbReference type="RefSeq" id="WP_004157218.1">
    <property type="nucleotide sequence ID" value="NZ_BAYW01000002.1"/>
</dbReference>